<dbReference type="AlphaFoldDB" id="A0A317WL20"/>
<proteinExistence type="predicted"/>
<evidence type="ECO:0000313" key="5">
    <source>
        <dbReference type="EMBL" id="PWY87083.1"/>
    </source>
</evidence>
<keyword evidence="1" id="KW-0489">Methyltransferase</keyword>
<dbReference type="SUPFAM" id="SSF53335">
    <property type="entry name" value="S-adenosyl-L-methionine-dependent methyltransferases"/>
    <property type="match status" value="1"/>
</dbReference>
<keyword evidence="2" id="KW-0808">Transferase</keyword>
<dbReference type="InterPro" id="IPR001077">
    <property type="entry name" value="COMT_C"/>
</dbReference>
<dbReference type="Gene3D" id="3.40.50.150">
    <property type="entry name" value="Vaccinia Virus protein VP39"/>
    <property type="match status" value="1"/>
</dbReference>
<protein>
    <submittedName>
        <fullName evidence="5">O-methyltransferas-like protein</fullName>
    </submittedName>
</protein>
<reference evidence="5 6" key="1">
    <citation type="submission" date="2016-12" db="EMBL/GenBank/DDBJ databases">
        <title>The genomes of Aspergillus section Nigri reveals drivers in fungal speciation.</title>
        <authorList>
            <consortium name="DOE Joint Genome Institute"/>
            <person name="Vesth T.C."/>
            <person name="Nybo J."/>
            <person name="Theobald S."/>
            <person name="Brandl J."/>
            <person name="Frisvad J.C."/>
            <person name="Nielsen K.F."/>
            <person name="Lyhne E.K."/>
            <person name="Kogle M.E."/>
            <person name="Kuo A."/>
            <person name="Riley R."/>
            <person name="Clum A."/>
            <person name="Nolan M."/>
            <person name="Lipzen A."/>
            <person name="Salamov A."/>
            <person name="Henrissat B."/>
            <person name="Wiebenga A."/>
            <person name="De Vries R.P."/>
            <person name="Grigoriev I.V."/>
            <person name="Mortensen U.H."/>
            <person name="Andersen M.R."/>
            <person name="Baker S.E."/>
        </authorList>
    </citation>
    <scope>NUCLEOTIDE SEQUENCE [LARGE SCALE GENOMIC DNA]</scope>
    <source>
        <strain evidence="5 6">CBS 115572</strain>
    </source>
</reference>
<name>A0A317WL20_9EURO</name>
<dbReference type="PROSITE" id="PS51683">
    <property type="entry name" value="SAM_OMT_II"/>
    <property type="match status" value="1"/>
</dbReference>
<evidence type="ECO:0000259" key="4">
    <source>
        <dbReference type="Pfam" id="PF00891"/>
    </source>
</evidence>
<dbReference type="GO" id="GO:0044550">
    <property type="term" value="P:secondary metabolite biosynthetic process"/>
    <property type="evidence" value="ECO:0007669"/>
    <property type="project" value="UniProtKB-ARBA"/>
</dbReference>
<evidence type="ECO:0000256" key="3">
    <source>
        <dbReference type="ARBA" id="ARBA00022691"/>
    </source>
</evidence>
<sequence length="407" mass="45884">MNATRIIQLASRIQQRTADIDDYLQRNGLPTPSFDEDGPVDLGLSGDLVTAREEALASILELQNLLLGPTLCLLPVYNGVGLQVIYRYDVARHVPIHGEIAFSELAAICRLDEVNLRRSLRFAMAYHHIFREPRKGYVAHTAASRKLVDDPHASAGLGYVFEEVWQAFAHTLPALDQHQSDAPGRSGWSHYHNTDMPPWEYYAAHPEMARRFAGAMSFLAAGHGNSPSHLVQGYPWDTLGSGTIVDVGGSKGNISTLLAQKYRRLKFIVQDLPSMIQGVAETLPDDVRDRVEFQAYDFFTTQPVQADVYLFRNIFHNWSDSHATRILQALVPALRPGARIVVNDYLLPEPGTMSLIKERAVREMDMTMFSLFNAREREEADWIELLSKADPRFADVRVWTQMAVWKP</sequence>
<dbReference type="InterPro" id="IPR016461">
    <property type="entry name" value="COMT-like"/>
</dbReference>
<evidence type="ECO:0000256" key="1">
    <source>
        <dbReference type="ARBA" id="ARBA00022603"/>
    </source>
</evidence>
<dbReference type="CDD" id="cd02440">
    <property type="entry name" value="AdoMet_MTases"/>
    <property type="match status" value="1"/>
</dbReference>
<comment type="caution">
    <text evidence="5">The sequence shown here is derived from an EMBL/GenBank/DDBJ whole genome shotgun (WGS) entry which is preliminary data.</text>
</comment>
<gene>
    <name evidence="5" type="ORF">BO94DRAFT_565987</name>
</gene>
<dbReference type="Pfam" id="PF00891">
    <property type="entry name" value="Methyltransf_2"/>
    <property type="match status" value="1"/>
</dbReference>
<dbReference type="GeneID" id="37116671"/>
<dbReference type="InterPro" id="IPR036388">
    <property type="entry name" value="WH-like_DNA-bd_sf"/>
</dbReference>
<dbReference type="GO" id="GO:0008171">
    <property type="term" value="F:O-methyltransferase activity"/>
    <property type="evidence" value="ECO:0007669"/>
    <property type="project" value="InterPro"/>
</dbReference>
<dbReference type="Proteomes" id="UP000246702">
    <property type="component" value="Unassembled WGS sequence"/>
</dbReference>
<dbReference type="OrthoDB" id="1606438at2759"/>
<evidence type="ECO:0000256" key="2">
    <source>
        <dbReference type="ARBA" id="ARBA00022679"/>
    </source>
</evidence>
<feature type="domain" description="O-methyltransferase C-terminal" evidence="4">
    <location>
        <begin position="198"/>
        <end position="389"/>
    </location>
</feature>
<keyword evidence="3" id="KW-0949">S-adenosyl-L-methionine</keyword>
<dbReference type="InterPro" id="IPR036390">
    <property type="entry name" value="WH_DNA-bd_sf"/>
</dbReference>
<dbReference type="SUPFAM" id="SSF46785">
    <property type="entry name" value="Winged helix' DNA-binding domain"/>
    <property type="match status" value="1"/>
</dbReference>
<evidence type="ECO:0000313" key="6">
    <source>
        <dbReference type="Proteomes" id="UP000246702"/>
    </source>
</evidence>
<dbReference type="EMBL" id="MSFK01000014">
    <property type="protein sequence ID" value="PWY87083.1"/>
    <property type="molecule type" value="Genomic_DNA"/>
</dbReference>
<dbReference type="InterPro" id="IPR029063">
    <property type="entry name" value="SAM-dependent_MTases_sf"/>
</dbReference>
<organism evidence="5 6">
    <name type="scientific">Aspergillus sclerotioniger CBS 115572</name>
    <dbReference type="NCBI Taxonomy" id="1450535"/>
    <lineage>
        <taxon>Eukaryota</taxon>
        <taxon>Fungi</taxon>
        <taxon>Dikarya</taxon>
        <taxon>Ascomycota</taxon>
        <taxon>Pezizomycotina</taxon>
        <taxon>Eurotiomycetes</taxon>
        <taxon>Eurotiomycetidae</taxon>
        <taxon>Eurotiales</taxon>
        <taxon>Aspergillaceae</taxon>
        <taxon>Aspergillus</taxon>
        <taxon>Aspergillus subgen. Circumdati</taxon>
    </lineage>
</organism>
<accession>A0A317WL20</accession>
<keyword evidence="6" id="KW-1185">Reference proteome</keyword>
<dbReference type="GO" id="GO:0032259">
    <property type="term" value="P:methylation"/>
    <property type="evidence" value="ECO:0007669"/>
    <property type="project" value="UniProtKB-KW"/>
</dbReference>
<dbReference type="PANTHER" id="PTHR43712:SF12">
    <property type="entry name" value="STERIGMATOCYSTIN 8-O-METHYLTRANSFERASE"/>
    <property type="match status" value="1"/>
</dbReference>
<dbReference type="Gene3D" id="1.10.10.10">
    <property type="entry name" value="Winged helix-like DNA-binding domain superfamily/Winged helix DNA-binding domain"/>
    <property type="match status" value="1"/>
</dbReference>
<dbReference type="RefSeq" id="XP_025467291.1">
    <property type="nucleotide sequence ID" value="XM_025614528.1"/>
</dbReference>
<dbReference type="PANTHER" id="PTHR43712">
    <property type="entry name" value="PUTATIVE (AFU_ORTHOLOGUE AFUA_4G14580)-RELATED"/>
    <property type="match status" value="1"/>
</dbReference>